<reference evidence="2 3" key="1">
    <citation type="submission" date="2015-04" db="EMBL/GenBank/DDBJ databases">
        <title>Complete Genome Sequence of Brevibacterium flavum ATCC 15168.</title>
        <authorList>
            <person name="Ahn J."/>
            <person name="Park G."/>
            <person name="Jeon W."/>
            <person name="Jang Y."/>
            <person name="Jang M."/>
            <person name="Lee H."/>
            <person name="Lee H."/>
        </authorList>
    </citation>
    <scope>NUCLEOTIDE SEQUENCE [LARGE SCALE GENOMIC DNA]</scope>
    <source>
        <strain evidence="2 3">ATCC 15168</strain>
    </source>
</reference>
<proteinExistence type="predicted"/>
<feature type="compositionally biased region" description="Polar residues" evidence="1">
    <location>
        <begin position="27"/>
        <end position="36"/>
    </location>
</feature>
<dbReference type="Pfam" id="PF25673">
    <property type="entry name" value="Terminase_7"/>
    <property type="match status" value="1"/>
</dbReference>
<organism evidence="2 3">
    <name type="scientific">[Brevibacterium] flavum</name>
    <dbReference type="NCBI Taxonomy" id="92706"/>
    <lineage>
        <taxon>Bacteria</taxon>
        <taxon>Bacillati</taxon>
        <taxon>Actinomycetota</taxon>
        <taxon>Actinomycetes</taxon>
        <taxon>Mycobacteriales</taxon>
        <taxon>Corynebacteriaceae</taxon>
        <taxon>Corynebacterium</taxon>
    </lineage>
</organism>
<accession>A0A0F6Z748</accession>
<feature type="region of interest" description="Disordered" evidence="1">
    <location>
        <begin position="1"/>
        <end position="39"/>
    </location>
</feature>
<dbReference type="PATRIC" id="fig|92706.3.peg.2017"/>
<dbReference type="EMBL" id="CP011309">
    <property type="protein sequence ID" value="AKF28981.1"/>
    <property type="molecule type" value="Genomic_DNA"/>
</dbReference>
<dbReference type="RefSeq" id="WP_034983800.1">
    <property type="nucleotide sequence ID" value="NZ_CP011309.1"/>
</dbReference>
<dbReference type="HOGENOM" id="CLU_136124_0_0_11"/>
<evidence type="ECO:0000313" key="3">
    <source>
        <dbReference type="Proteomes" id="UP000034037"/>
    </source>
</evidence>
<sequence length="161" mass="18229">MAGVGPPPKDPARLSRASNRKKRQDSQKVIQINPTDQPALPTFYVTETDEEGNQKKRRFVWPAATKRWWEMWAQSPLARDFTDNDWSELLDTALVHARHWSGDTKAAAELRIRAAKFGATPEDRARLKIVFAQADEAETRRRSSTAGADRRGPYEGLKAVD</sequence>
<dbReference type="InterPro" id="IPR057972">
    <property type="entry name" value="Terminase_7"/>
</dbReference>
<dbReference type="Proteomes" id="UP000034037">
    <property type="component" value="Chromosome"/>
</dbReference>
<protein>
    <recommendedName>
        <fullName evidence="4">Terminase small subunit</fullName>
    </recommendedName>
</protein>
<gene>
    <name evidence="2" type="ORF">YH66_09660</name>
</gene>
<feature type="region of interest" description="Disordered" evidence="1">
    <location>
        <begin position="135"/>
        <end position="161"/>
    </location>
</feature>
<feature type="compositionally biased region" description="Basic and acidic residues" evidence="1">
    <location>
        <begin position="148"/>
        <end position="161"/>
    </location>
</feature>
<evidence type="ECO:0000313" key="2">
    <source>
        <dbReference type="EMBL" id="AKF28981.1"/>
    </source>
</evidence>
<evidence type="ECO:0008006" key="4">
    <source>
        <dbReference type="Google" id="ProtNLM"/>
    </source>
</evidence>
<name>A0A0F6Z748_9CORY</name>
<keyword evidence="3" id="KW-1185">Reference proteome</keyword>
<evidence type="ECO:0000256" key="1">
    <source>
        <dbReference type="SAM" id="MobiDB-lite"/>
    </source>
</evidence>
<dbReference type="AlphaFoldDB" id="A0A0F6Z748"/>